<comment type="caution">
    <text evidence="11">The sequence shown here is derived from an EMBL/GenBank/DDBJ whole genome shotgun (WGS) entry which is preliminary data.</text>
</comment>
<dbReference type="GO" id="GO:0071007">
    <property type="term" value="C:U2-type catalytic step 2 spliceosome"/>
    <property type="evidence" value="ECO:0007669"/>
    <property type="project" value="TreeGrafter"/>
</dbReference>
<proteinExistence type="inferred from homology"/>
<dbReference type="SUPFAM" id="SSF48452">
    <property type="entry name" value="TPR-like"/>
    <property type="match status" value="1"/>
</dbReference>
<name>A0A2T0FFV8_9ASCO</name>
<keyword evidence="7" id="KW-0539">Nucleus</keyword>
<dbReference type="RefSeq" id="XP_024663829.1">
    <property type="nucleotide sequence ID" value="XM_024808061.1"/>
</dbReference>
<gene>
    <name evidence="11" type="ORF">B9G98_01503</name>
</gene>
<keyword evidence="6" id="KW-0508">mRNA splicing</keyword>
<evidence type="ECO:0000256" key="7">
    <source>
        <dbReference type="ARBA" id="ARBA00023242"/>
    </source>
</evidence>
<evidence type="ECO:0000256" key="5">
    <source>
        <dbReference type="ARBA" id="ARBA00022737"/>
    </source>
</evidence>
<dbReference type="PANTHER" id="PTHR11246:SF5">
    <property type="entry name" value="PRE-MRNA-SPLICING FACTOR SYF1"/>
    <property type="match status" value="1"/>
</dbReference>
<reference evidence="11 12" key="1">
    <citation type="submission" date="2017-04" db="EMBL/GenBank/DDBJ databases">
        <title>Genome sequencing of [Candida] sorbophila.</title>
        <authorList>
            <person name="Ahn J.O."/>
        </authorList>
    </citation>
    <scope>NUCLEOTIDE SEQUENCE [LARGE SCALE GENOMIC DNA]</scope>
    <source>
        <strain evidence="11 12">DS02</strain>
    </source>
</reference>
<evidence type="ECO:0000256" key="1">
    <source>
        <dbReference type="ARBA" id="ARBA00004123"/>
    </source>
</evidence>
<accession>A0A2T0FFV8</accession>
<evidence type="ECO:0000256" key="8">
    <source>
        <dbReference type="ARBA" id="ARBA00039472"/>
    </source>
</evidence>
<dbReference type="InterPro" id="IPR003107">
    <property type="entry name" value="HAT"/>
</dbReference>
<evidence type="ECO:0000256" key="3">
    <source>
        <dbReference type="ARBA" id="ARBA00022664"/>
    </source>
</evidence>
<protein>
    <recommendedName>
        <fullName evidence="8">Pre-mRNA-splicing factor SYF1</fullName>
    </recommendedName>
</protein>
<evidence type="ECO:0000259" key="10">
    <source>
        <dbReference type="Pfam" id="PF23231"/>
    </source>
</evidence>
<dbReference type="SMART" id="SM00386">
    <property type="entry name" value="HAT"/>
    <property type="match status" value="5"/>
</dbReference>
<dbReference type="GO" id="GO:0000974">
    <property type="term" value="C:Prp19 complex"/>
    <property type="evidence" value="ECO:0007669"/>
    <property type="project" value="TreeGrafter"/>
</dbReference>
<dbReference type="Proteomes" id="UP000238350">
    <property type="component" value="Unassembled WGS sequence"/>
</dbReference>
<dbReference type="OrthoDB" id="10067343at2759"/>
<evidence type="ECO:0000259" key="9">
    <source>
        <dbReference type="Pfam" id="PF23220"/>
    </source>
</evidence>
<dbReference type="PANTHER" id="PTHR11246">
    <property type="entry name" value="PRE-MRNA SPLICING FACTOR"/>
    <property type="match status" value="1"/>
</dbReference>
<keyword evidence="3" id="KW-0507">mRNA processing</keyword>
<dbReference type="InterPro" id="IPR055430">
    <property type="entry name" value="HAT_Syf1_CNRKL1_C"/>
</dbReference>
<keyword evidence="12" id="KW-1185">Reference proteome</keyword>
<feature type="domain" description="Pre-mRNA-splicing factor Syf1/CRNKL1-like C-terminal HAT-repeats" evidence="10">
    <location>
        <begin position="321"/>
        <end position="663"/>
    </location>
</feature>
<comment type="similarity">
    <text evidence="2">Belongs to the crooked-neck family.</text>
</comment>
<organism evidence="11 12">
    <name type="scientific">Wickerhamiella sorbophila</name>
    <dbReference type="NCBI Taxonomy" id="45607"/>
    <lineage>
        <taxon>Eukaryota</taxon>
        <taxon>Fungi</taxon>
        <taxon>Dikarya</taxon>
        <taxon>Ascomycota</taxon>
        <taxon>Saccharomycotina</taxon>
        <taxon>Dipodascomycetes</taxon>
        <taxon>Dipodascales</taxon>
        <taxon>Trichomonascaceae</taxon>
        <taxon>Wickerhamiella</taxon>
    </lineage>
</organism>
<dbReference type="GO" id="GO:0000349">
    <property type="term" value="P:generation of catalytic spliceosome for first transesterification step"/>
    <property type="evidence" value="ECO:0007669"/>
    <property type="project" value="TreeGrafter"/>
</dbReference>
<keyword evidence="4" id="KW-0747">Spliceosome</keyword>
<evidence type="ECO:0000313" key="12">
    <source>
        <dbReference type="Proteomes" id="UP000238350"/>
    </source>
</evidence>
<evidence type="ECO:0000313" key="11">
    <source>
        <dbReference type="EMBL" id="PRT53883.1"/>
    </source>
</evidence>
<dbReference type="Gene3D" id="1.25.40.10">
    <property type="entry name" value="Tetratricopeptide repeat domain"/>
    <property type="match status" value="3"/>
</dbReference>
<dbReference type="Pfam" id="PF23220">
    <property type="entry name" value="HAT_Syf1_M"/>
    <property type="match status" value="1"/>
</dbReference>
<dbReference type="InterPro" id="IPR056350">
    <property type="entry name" value="HAT_Syf1_central"/>
</dbReference>
<evidence type="ECO:0000256" key="2">
    <source>
        <dbReference type="ARBA" id="ARBA00008644"/>
    </source>
</evidence>
<keyword evidence="5" id="KW-0677">Repeat</keyword>
<dbReference type="InterPro" id="IPR011990">
    <property type="entry name" value="TPR-like_helical_dom_sf"/>
</dbReference>
<dbReference type="EMBL" id="NDIQ01000001">
    <property type="protein sequence ID" value="PRT53883.1"/>
    <property type="molecule type" value="Genomic_DNA"/>
</dbReference>
<dbReference type="GeneID" id="36515252"/>
<dbReference type="AlphaFoldDB" id="A0A2T0FFV8"/>
<dbReference type="Pfam" id="PF23231">
    <property type="entry name" value="HAT_Syf1_CNRKL1_C"/>
    <property type="match status" value="1"/>
</dbReference>
<comment type="subcellular location">
    <subcellularLocation>
        <location evidence="1">Nucleus</location>
    </subcellularLocation>
</comment>
<feature type="domain" description="Pre-mRNA-splicing factor SYF1 central HAT repeats" evidence="9">
    <location>
        <begin position="181"/>
        <end position="319"/>
    </location>
</feature>
<dbReference type="STRING" id="45607.A0A2T0FFV8"/>
<sequence>MDVYYENLLLDQPESVELWSAYANSLRDPLDRAKVLARAAAAMPDLTIWQRLIELRMGRDGEAAKEALYECLVDALALFPKNKQMWKTLLGEFPGPASFDHYLRYGPDPGSIWPEYLKWADENNQPEVYARYAEFIGNPVQVAEQLLAKNHPSTALGIIVSAPMKSLDDFKVLVKAAEAANDPRCTEFYRSALRIFPQSDGWIIPAFAAYLTSQGENEDARCLLESSLTVATSVRAFVEIFAAACSFYEAYISSLIDAGEKSEVTLESYQLLLKRRRLLLNEVCIRTEPNFVGHWLERAELLDSREFKVKVFDEALEKIDPHRAEGGLSRIWIAYSQSLSSMVEVRTLFDRATKVPFREMSELVSIWKSWAQREIYDPKRSLRVLEKALAGPANSSIQLNNHHLSPQERLHKSPDLWKFYLELATKHSDLDKVREIYSKMLRYKVVSVSGVISYANLLASNGFVEESYRVYERATAEFPFPSAYKLWISYLDKVKETRLSLERLRDLYQQVLDTCPPDQALPFYLRYSQLELDKGLVSSALTILARGLDVLPPSDLPELVGVYLTALKDNNGLQSTRPVYEKALGRLQYDSLGSFAREFAEVELQLGDLNRVRSILKFASQFYDPQLPKGAVFWDRWQEIEQEYGDAASFREMLLVKRTVEDAILSDPYRLADREEYIDFVKT</sequence>
<dbReference type="GO" id="GO:0071014">
    <property type="term" value="C:post-mRNA release spliceosomal complex"/>
    <property type="evidence" value="ECO:0007669"/>
    <property type="project" value="TreeGrafter"/>
</dbReference>
<dbReference type="InterPro" id="IPR045075">
    <property type="entry name" value="Syf1-like"/>
</dbReference>
<evidence type="ECO:0000256" key="6">
    <source>
        <dbReference type="ARBA" id="ARBA00023187"/>
    </source>
</evidence>
<evidence type="ECO:0000256" key="4">
    <source>
        <dbReference type="ARBA" id="ARBA00022728"/>
    </source>
</evidence>